<keyword evidence="7" id="KW-0547">Nucleotide-binding</keyword>
<dbReference type="Gene3D" id="1.10.287.3610">
    <property type="match status" value="1"/>
</dbReference>
<gene>
    <name evidence="16" type="ORF">NDK43_03320</name>
</gene>
<keyword evidence="3" id="KW-1003">Cell membrane</keyword>
<keyword evidence="17" id="KW-1185">Reference proteome</keyword>
<keyword evidence="13" id="KW-0594">Phospholipid biosynthesis</keyword>
<evidence type="ECO:0000256" key="10">
    <source>
        <dbReference type="ARBA" id="ARBA00022989"/>
    </source>
</evidence>
<feature type="transmembrane region" description="Helical" evidence="15">
    <location>
        <begin position="58"/>
        <end position="77"/>
    </location>
</feature>
<evidence type="ECO:0000256" key="12">
    <source>
        <dbReference type="ARBA" id="ARBA00023136"/>
    </source>
</evidence>
<dbReference type="Pfam" id="PF01219">
    <property type="entry name" value="DAGK_prokar"/>
    <property type="match status" value="1"/>
</dbReference>
<dbReference type="EMBL" id="JAMQCR010000001">
    <property type="protein sequence ID" value="MCM2531603.1"/>
    <property type="molecule type" value="Genomic_DNA"/>
</dbReference>
<organism evidence="16 17">
    <name type="scientific">Neobacillus pocheonensis</name>
    <dbReference type="NCBI Taxonomy" id="363869"/>
    <lineage>
        <taxon>Bacteria</taxon>
        <taxon>Bacillati</taxon>
        <taxon>Bacillota</taxon>
        <taxon>Bacilli</taxon>
        <taxon>Bacillales</taxon>
        <taxon>Bacillaceae</taxon>
        <taxon>Neobacillus</taxon>
    </lineage>
</organism>
<keyword evidence="12 15" id="KW-0472">Membrane</keyword>
<evidence type="ECO:0000256" key="14">
    <source>
        <dbReference type="ARBA" id="ARBA00023264"/>
    </source>
</evidence>
<keyword evidence="11" id="KW-0443">Lipid metabolism</keyword>
<evidence type="ECO:0000256" key="4">
    <source>
        <dbReference type="ARBA" id="ARBA00022516"/>
    </source>
</evidence>
<evidence type="ECO:0000256" key="2">
    <source>
        <dbReference type="ARBA" id="ARBA00005967"/>
    </source>
</evidence>
<evidence type="ECO:0000256" key="11">
    <source>
        <dbReference type="ARBA" id="ARBA00023098"/>
    </source>
</evidence>
<keyword evidence="14" id="KW-1208">Phospholipid metabolism</keyword>
<evidence type="ECO:0000313" key="16">
    <source>
        <dbReference type="EMBL" id="MCM2531603.1"/>
    </source>
</evidence>
<sequence>MGSHGKRKAISLLDSFSFAINGIRIALLTERNMRIHLFSSVIVIGSSIFFSISTIEWLIVLIVIGGMLALELVNTAIERVVDLVTEEFHPFAKQAKDMAAGAVFIYAIISVVIGMIVFWPHILKLLSF</sequence>
<dbReference type="InterPro" id="IPR000829">
    <property type="entry name" value="DAGK"/>
</dbReference>
<evidence type="ECO:0000256" key="13">
    <source>
        <dbReference type="ARBA" id="ARBA00023209"/>
    </source>
</evidence>
<dbReference type="CDD" id="cd14265">
    <property type="entry name" value="UDPK_IM_like"/>
    <property type="match status" value="1"/>
</dbReference>
<comment type="subcellular location">
    <subcellularLocation>
        <location evidence="1">Cell membrane</location>
        <topology evidence="1">Multi-pass membrane protein</topology>
    </subcellularLocation>
</comment>
<evidence type="ECO:0000256" key="3">
    <source>
        <dbReference type="ARBA" id="ARBA00022475"/>
    </source>
</evidence>
<name>A0ABT0W5I9_9BACI</name>
<dbReference type="Proteomes" id="UP001523262">
    <property type="component" value="Unassembled WGS sequence"/>
</dbReference>
<feature type="transmembrane region" description="Helical" evidence="15">
    <location>
        <begin position="98"/>
        <end position="122"/>
    </location>
</feature>
<dbReference type="InterPro" id="IPR036945">
    <property type="entry name" value="DAGK_sf"/>
</dbReference>
<reference evidence="16 17" key="1">
    <citation type="submission" date="2022-06" db="EMBL/GenBank/DDBJ databases">
        <authorList>
            <person name="Jeon C.O."/>
        </authorList>
    </citation>
    <scope>NUCLEOTIDE SEQUENCE [LARGE SCALE GENOMIC DNA]</scope>
    <source>
        <strain evidence="16 17">KCTC 13943</strain>
    </source>
</reference>
<proteinExistence type="inferred from homology"/>
<dbReference type="PANTHER" id="PTHR34299">
    <property type="entry name" value="DIACYLGLYCEROL KINASE"/>
    <property type="match status" value="1"/>
</dbReference>
<keyword evidence="8 16" id="KW-0418">Kinase</keyword>
<evidence type="ECO:0000256" key="5">
    <source>
        <dbReference type="ARBA" id="ARBA00022679"/>
    </source>
</evidence>
<keyword evidence="6 15" id="KW-0812">Transmembrane</keyword>
<evidence type="ECO:0000256" key="9">
    <source>
        <dbReference type="ARBA" id="ARBA00022840"/>
    </source>
</evidence>
<evidence type="ECO:0000256" key="8">
    <source>
        <dbReference type="ARBA" id="ARBA00022777"/>
    </source>
</evidence>
<evidence type="ECO:0000256" key="6">
    <source>
        <dbReference type="ARBA" id="ARBA00022692"/>
    </source>
</evidence>
<evidence type="ECO:0000256" key="7">
    <source>
        <dbReference type="ARBA" id="ARBA00022741"/>
    </source>
</evidence>
<comment type="caution">
    <text evidence="16">The sequence shown here is derived from an EMBL/GenBank/DDBJ whole genome shotgun (WGS) entry which is preliminary data.</text>
</comment>
<dbReference type="InterPro" id="IPR033717">
    <property type="entry name" value="UDPK"/>
</dbReference>
<comment type="similarity">
    <text evidence="2">Belongs to the bacterial diacylglycerol kinase family.</text>
</comment>
<dbReference type="PANTHER" id="PTHR34299:SF1">
    <property type="entry name" value="DIACYLGLYCEROL KINASE"/>
    <property type="match status" value="1"/>
</dbReference>
<evidence type="ECO:0000256" key="1">
    <source>
        <dbReference type="ARBA" id="ARBA00004651"/>
    </source>
</evidence>
<keyword evidence="9" id="KW-0067">ATP-binding</keyword>
<accession>A0ABT0W5I9</accession>
<keyword evidence="5" id="KW-0808">Transferase</keyword>
<dbReference type="GO" id="GO:0016301">
    <property type="term" value="F:kinase activity"/>
    <property type="evidence" value="ECO:0007669"/>
    <property type="project" value="UniProtKB-KW"/>
</dbReference>
<protein>
    <submittedName>
        <fullName evidence="16">Diacylglycerol kinase family protein</fullName>
    </submittedName>
</protein>
<evidence type="ECO:0000313" key="17">
    <source>
        <dbReference type="Proteomes" id="UP001523262"/>
    </source>
</evidence>
<dbReference type="PROSITE" id="PS01069">
    <property type="entry name" value="DAGK_PROKAR"/>
    <property type="match status" value="1"/>
</dbReference>
<keyword evidence="4" id="KW-0444">Lipid biosynthesis</keyword>
<evidence type="ECO:0000256" key="15">
    <source>
        <dbReference type="SAM" id="Phobius"/>
    </source>
</evidence>
<keyword evidence="10 15" id="KW-1133">Transmembrane helix</keyword>